<evidence type="ECO:0000256" key="1">
    <source>
        <dbReference type="ARBA" id="ARBA00022801"/>
    </source>
</evidence>
<dbReference type="Proteomes" id="UP000666369">
    <property type="component" value="Unassembled WGS sequence"/>
</dbReference>
<gene>
    <name evidence="3" type="ORF">GW587_18510</name>
</gene>
<organism evidence="3 4">
    <name type="scientific">Duganella aceris</name>
    <dbReference type="NCBI Taxonomy" id="2703883"/>
    <lineage>
        <taxon>Bacteria</taxon>
        <taxon>Pseudomonadati</taxon>
        <taxon>Pseudomonadota</taxon>
        <taxon>Betaproteobacteria</taxon>
        <taxon>Burkholderiales</taxon>
        <taxon>Oxalobacteraceae</taxon>
        <taxon>Telluria group</taxon>
        <taxon>Duganella</taxon>
    </lineage>
</organism>
<protein>
    <submittedName>
        <fullName evidence="3">Alpha/beta hydrolase</fullName>
    </submittedName>
</protein>
<accession>A0ABX0FNQ2</accession>
<dbReference type="RefSeq" id="WP_166105928.1">
    <property type="nucleotide sequence ID" value="NZ_JAADJT010000008.1"/>
</dbReference>
<keyword evidence="4" id="KW-1185">Reference proteome</keyword>
<feature type="domain" description="Alpha/beta hydrolase fold-3" evidence="2">
    <location>
        <begin position="87"/>
        <end position="294"/>
    </location>
</feature>
<dbReference type="SUPFAM" id="SSF53474">
    <property type="entry name" value="alpha/beta-Hydrolases"/>
    <property type="match status" value="1"/>
</dbReference>
<evidence type="ECO:0000313" key="3">
    <source>
        <dbReference type="EMBL" id="NGZ86238.1"/>
    </source>
</evidence>
<dbReference type="InterPro" id="IPR029058">
    <property type="entry name" value="AB_hydrolase_fold"/>
</dbReference>
<evidence type="ECO:0000259" key="2">
    <source>
        <dbReference type="Pfam" id="PF07859"/>
    </source>
</evidence>
<dbReference type="GO" id="GO:0016787">
    <property type="term" value="F:hydrolase activity"/>
    <property type="evidence" value="ECO:0007669"/>
    <property type="project" value="UniProtKB-KW"/>
</dbReference>
<dbReference type="Gene3D" id="3.40.50.1820">
    <property type="entry name" value="alpha/beta hydrolase"/>
    <property type="match status" value="1"/>
</dbReference>
<dbReference type="Pfam" id="PF07859">
    <property type="entry name" value="Abhydrolase_3"/>
    <property type="match status" value="1"/>
</dbReference>
<comment type="caution">
    <text evidence="3">The sequence shown here is derived from an EMBL/GenBank/DDBJ whole genome shotgun (WGS) entry which is preliminary data.</text>
</comment>
<sequence length="343" mass="37623">MNAIPLDAETLADARRFNRKLAWAPRFKISNRVVPILIQSLLRLSQIGGGLRAARSGLRVERRVAEVDCMRVRVRILRGARPPRGVVLDFHGGGWVIGNAQMNDQLNAAMIAACDVAVVSVDYRLAGATLISCIMDDCLAAARWLLEGGLPEFEGLPVYVLGESAGGHLAAATLLRLKAWPRLLRRIDGAVLYYGVYDLAGTPSVREAGAETLVLHGPSMLDSLRLLTPGLTDEQRRRPPLSPLYGDLAQLPPALLIAGERDPLRDDSIELARRWREFADVELHLLPEAPHGFIRFPTRMAAGALARVHQWLRERIAASSLAPAAQGGRVFVGEQRAKEEDLR</sequence>
<evidence type="ECO:0000313" key="4">
    <source>
        <dbReference type="Proteomes" id="UP000666369"/>
    </source>
</evidence>
<keyword evidence="1 3" id="KW-0378">Hydrolase</keyword>
<dbReference type="PANTHER" id="PTHR48081">
    <property type="entry name" value="AB HYDROLASE SUPERFAMILY PROTEIN C4A8.06C"/>
    <property type="match status" value="1"/>
</dbReference>
<dbReference type="InterPro" id="IPR013094">
    <property type="entry name" value="AB_hydrolase_3"/>
</dbReference>
<dbReference type="EMBL" id="JAADJT010000008">
    <property type="protein sequence ID" value="NGZ86238.1"/>
    <property type="molecule type" value="Genomic_DNA"/>
</dbReference>
<proteinExistence type="predicted"/>
<name>A0ABX0FNQ2_9BURK</name>
<dbReference type="InterPro" id="IPR050300">
    <property type="entry name" value="GDXG_lipolytic_enzyme"/>
</dbReference>
<reference evidence="4" key="1">
    <citation type="submission" date="2023-07" db="EMBL/GenBank/DDBJ databases">
        <title>Duganella aceri sp. nov., isolated from tree sap.</title>
        <authorList>
            <person name="Kim I.S."/>
        </authorList>
    </citation>
    <scope>NUCLEOTIDE SEQUENCE [LARGE SCALE GENOMIC DNA]</scope>
    <source>
        <strain evidence="4">SAP-35</strain>
    </source>
</reference>
<dbReference type="PANTHER" id="PTHR48081:SF8">
    <property type="entry name" value="ALPHA_BETA HYDROLASE FOLD-3 DOMAIN-CONTAINING PROTEIN-RELATED"/>
    <property type="match status" value="1"/>
</dbReference>